<protein>
    <submittedName>
        <fullName evidence="9">Anthranilate 1,2-dioxygenase large subunit</fullName>
        <ecNumber evidence="9">1.14.12.1</ecNumber>
    </submittedName>
</protein>
<dbReference type="CDD" id="cd03469">
    <property type="entry name" value="Rieske_RO_Alpha_N"/>
    <property type="match status" value="1"/>
</dbReference>
<keyword evidence="5" id="KW-0408">Iron</keyword>
<dbReference type="InterPro" id="IPR017941">
    <property type="entry name" value="Rieske_2Fe-2S"/>
</dbReference>
<organism evidence="9 10">
    <name type="scientific">Albidovulum aquaemixtae</name>
    <dbReference type="NCBI Taxonomy" id="1542388"/>
    <lineage>
        <taxon>Bacteria</taxon>
        <taxon>Pseudomonadati</taxon>
        <taxon>Pseudomonadota</taxon>
        <taxon>Alphaproteobacteria</taxon>
        <taxon>Rhodobacterales</taxon>
        <taxon>Paracoccaceae</taxon>
        <taxon>Albidovulum</taxon>
    </lineage>
</organism>
<evidence type="ECO:0000256" key="6">
    <source>
        <dbReference type="ARBA" id="ARBA00023014"/>
    </source>
</evidence>
<evidence type="ECO:0000256" key="1">
    <source>
        <dbReference type="ARBA" id="ARBA00001962"/>
    </source>
</evidence>
<reference evidence="9 10" key="1">
    <citation type="submission" date="2018-03" db="EMBL/GenBank/DDBJ databases">
        <authorList>
            <person name="Keele B.F."/>
        </authorList>
    </citation>
    <scope>NUCLEOTIDE SEQUENCE [LARGE SCALE GENOMIC DNA]</scope>
    <source>
        <strain evidence="9 10">CECT 8626</strain>
    </source>
</reference>
<dbReference type="EMBL" id="OMOQ01000001">
    <property type="protein sequence ID" value="SPH17265.1"/>
    <property type="molecule type" value="Genomic_DNA"/>
</dbReference>
<dbReference type="GO" id="GO:0018618">
    <property type="term" value="F:anthranilate 1,2-dioxygenase (deaminating, decarboxylating) activity"/>
    <property type="evidence" value="ECO:0007669"/>
    <property type="project" value="UniProtKB-EC"/>
</dbReference>
<evidence type="ECO:0000256" key="3">
    <source>
        <dbReference type="ARBA" id="ARBA00022723"/>
    </source>
</evidence>
<dbReference type="PROSITE" id="PS51296">
    <property type="entry name" value="RIESKE"/>
    <property type="match status" value="1"/>
</dbReference>
<evidence type="ECO:0000313" key="9">
    <source>
        <dbReference type="EMBL" id="SPH17265.1"/>
    </source>
</evidence>
<dbReference type="EC" id="1.14.12.1" evidence="9"/>
<dbReference type="Pfam" id="PF00355">
    <property type="entry name" value="Rieske"/>
    <property type="match status" value="1"/>
</dbReference>
<dbReference type="InterPro" id="IPR036922">
    <property type="entry name" value="Rieske_2Fe-2S_sf"/>
</dbReference>
<dbReference type="Gene3D" id="3.90.380.10">
    <property type="entry name" value="Naphthalene 1,2-dioxygenase Alpha Subunit, Chain A, domain 1"/>
    <property type="match status" value="1"/>
</dbReference>
<dbReference type="OrthoDB" id="7456916at2"/>
<dbReference type="Proteomes" id="UP000244924">
    <property type="component" value="Unassembled WGS sequence"/>
</dbReference>
<dbReference type="GO" id="GO:0005506">
    <property type="term" value="F:iron ion binding"/>
    <property type="evidence" value="ECO:0007669"/>
    <property type="project" value="InterPro"/>
</dbReference>
<dbReference type="InterPro" id="IPR015879">
    <property type="entry name" value="Ring_hydroxy_dOase_asu_C_dom"/>
</dbReference>
<keyword evidence="3" id="KW-0479">Metal-binding</keyword>
<evidence type="ECO:0000259" key="8">
    <source>
        <dbReference type="PROSITE" id="PS51296"/>
    </source>
</evidence>
<dbReference type="Gene3D" id="2.102.10.10">
    <property type="entry name" value="Rieske [2Fe-2S] iron-sulphur domain"/>
    <property type="match status" value="1"/>
</dbReference>
<dbReference type="PRINTS" id="PR00090">
    <property type="entry name" value="RNGDIOXGNASE"/>
</dbReference>
<feature type="domain" description="Rieske" evidence="8">
    <location>
        <begin position="44"/>
        <end position="154"/>
    </location>
</feature>
<dbReference type="RefSeq" id="WP_108851728.1">
    <property type="nucleotide sequence ID" value="NZ_OMOQ01000001.1"/>
</dbReference>
<dbReference type="SUPFAM" id="SSF55961">
    <property type="entry name" value="Bet v1-like"/>
    <property type="match status" value="1"/>
</dbReference>
<evidence type="ECO:0000256" key="2">
    <source>
        <dbReference type="ARBA" id="ARBA00022714"/>
    </source>
</evidence>
<gene>
    <name evidence="9" type="primary">antA_1</name>
    <name evidence="9" type="ORF">DEA8626_00781</name>
</gene>
<dbReference type="AlphaFoldDB" id="A0A2R8B3U9"/>
<name>A0A2R8B3U9_9RHOB</name>
<comment type="cofactor">
    <cofactor evidence="1">
        <name>Fe cation</name>
        <dbReference type="ChEBI" id="CHEBI:24875"/>
    </cofactor>
</comment>
<evidence type="ECO:0000256" key="5">
    <source>
        <dbReference type="ARBA" id="ARBA00023004"/>
    </source>
</evidence>
<dbReference type="GO" id="GO:0051537">
    <property type="term" value="F:2 iron, 2 sulfur cluster binding"/>
    <property type="evidence" value="ECO:0007669"/>
    <property type="project" value="UniProtKB-KW"/>
</dbReference>
<accession>A0A2R8B3U9</accession>
<keyword evidence="4 9" id="KW-0560">Oxidoreductase</keyword>
<evidence type="ECO:0000256" key="7">
    <source>
        <dbReference type="SAM" id="MobiDB-lite"/>
    </source>
</evidence>
<proteinExistence type="predicted"/>
<keyword evidence="9" id="KW-0223">Dioxygenase</keyword>
<keyword evidence="10" id="KW-1185">Reference proteome</keyword>
<evidence type="ECO:0000313" key="10">
    <source>
        <dbReference type="Proteomes" id="UP000244924"/>
    </source>
</evidence>
<keyword evidence="6" id="KW-0411">Iron-sulfur</keyword>
<feature type="region of interest" description="Disordered" evidence="7">
    <location>
        <begin position="387"/>
        <end position="407"/>
    </location>
</feature>
<evidence type="ECO:0000256" key="4">
    <source>
        <dbReference type="ARBA" id="ARBA00023002"/>
    </source>
</evidence>
<dbReference type="SUPFAM" id="SSF50022">
    <property type="entry name" value="ISP domain"/>
    <property type="match status" value="1"/>
</dbReference>
<dbReference type="InterPro" id="IPR001663">
    <property type="entry name" value="Rng_hydr_dOase-A"/>
</dbReference>
<sequence>MNDGPVLKSGFNGLTRAQPALPASWYIDPAHHDREMAQIWGRNWVYLCRAETLAGPRAFRTFDIAGQPVLIVRDAGDALKGFFNTCRHRGSILCTQAEGTLKKELITCPYHQWTYDLKGRLRATGPMRPVVGFERADHPLLPIAVAEWGGFVFVNLDPKAAAFETLYGAETTYVANWPLAEMRVGHTYSKSLNCNWKIFWENFNECLHCPNIHPELCDLVPIYGRAIMARRDDPDWQAHADDMAPHVSGGLRDGAETWSMDGAAQGTLPGLTEDDLVPGQRYVTVTPSCFFAHHRDHVRAVRITPTGPETMELSAEWLFHPDLLAQPGFDLARITDFGTLVMEQDGAACALNQAGLRARPFGHGVLMQEEYEVFLFQDWVRGRLGEPMRGQGAASRASRRAEHPNKA</sequence>
<dbReference type="Pfam" id="PF00848">
    <property type="entry name" value="Ring_hydroxyl_A"/>
    <property type="match status" value="1"/>
</dbReference>
<dbReference type="PANTHER" id="PTHR43756">
    <property type="entry name" value="CHOLINE MONOOXYGENASE, CHLOROPLASTIC"/>
    <property type="match status" value="1"/>
</dbReference>
<dbReference type="PANTHER" id="PTHR43756:SF5">
    <property type="entry name" value="CHOLINE MONOOXYGENASE, CHLOROPLASTIC"/>
    <property type="match status" value="1"/>
</dbReference>
<keyword evidence="2" id="KW-0001">2Fe-2S</keyword>